<proteinExistence type="predicted"/>
<dbReference type="Proteomes" id="UP000002651">
    <property type="component" value="Chromosome"/>
</dbReference>
<evidence type="ECO:0000313" key="2">
    <source>
        <dbReference type="Proteomes" id="UP000002651"/>
    </source>
</evidence>
<accession>G4NPX0</accession>
<dbReference type="HOGENOM" id="CLU_3229829_0_0_9"/>
<dbReference type="EMBL" id="CP002905">
    <property type="protein sequence ID" value="AEP86898.1"/>
    <property type="molecule type" value="Genomic_DNA"/>
</dbReference>
<evidence type="ECO:0000313" key="1">
    <source>
        <dbReference type="EMBL" id="AEP86898.1"/>
    </source>
</evidence>
<keyword evidence="2" id="KW-1185">Reference proteome</keyword>
<dbReference type="AlphaFoldDB" id="G4NPX0"/>
<name>G4NPX0_BACS4</name>
<gene>
    <name evidence="1" type="ordered locus">GYO_2272</name>
</gene>
<sequence length="43" mass="5138">MSFIEFPKDQVEIDKVFGICGKNGKLYARRFCQKAEEQRNWRA</sequence>
<evidence type="ECO:0008006" key="3">
    <source>
        <dbReference type="Google" id="ProtNLM"/>
    </source>
</evidence>
<protein>
    <recommendedName>
        <fullName evidence="3">Transposase</fullName>
    </recommendedName>
</protein>
<dbReference type="KEGG" id="bst:GYO_2272"/>
<reference evidence="1 2" key="1">
    <citation type="journal article" date="2012" name="J. Bacteriol.">
        <title>Whole-genome sequences of Bacillus subtilis and close relatives.</title>
        <authorList>
            <person name="Earl A.M."/>
            <person name="Eppinger M."/>
            <person name="Fricke W.F."/>
            <person name="Rosovitz M.J."/>
            <person name="Rasko D.A."/>
            <person name="Daugherty S."/>
            <person name="Losick R."/>
            <person name="Kolter R."/>
            <person name="Ravel J."/>
        </authorList>
    </citation>
    <scope>NUCLEOTIDE SEQUENCE [LARGE SCALE GENOMIC DNA]</scope>
    <source>
        <strain evidence="2">DSM 15029 / JCM 12233 / NBRC 101239 / NRRL B-23049 / TU-B-10</strain>
    </source>
</reference>
<organism evidence="1 2">
    <name type="scientific">Bacillus spizizenii (strain DSM 15029 / JCM 12233 / NBRC 101239 / NRRL B-23049 / TU-B-10)</name>
    <name type="common">Bacillus subtilis subsp. spizizenii</name>
    <dbReference type="NCBI Taxonomy" id="1052585"/>
    <lineage>
        <taxon>Bacteria</taxon>
        <taxon>Bacillati</taxon>
        <taxon>Bacillota</taxon>
        <taxon>Bacilli</taxon>
        <taxon>Bacillales</taxon>
        <taxon>Bacillaceae</taxon>
        <taxon>Bacillus</taxon>
    </lineage>
</organism>